<reference evidence="3 4" key="1">
    <citation type="submission" date="2016-07" db="EMBL/GenBank/DDBJ databases">
        <authorList>
            <person name="Jeong J.-J."/>
            <person name="Kim D.W."/>
            <person name="Sang M.K."/>
            <person name="Choi I.-G."/>
            <person name="Kim K.D."/>
        </authorList>
    </citation>
    <scope>NUCLEOTIDE SEQUENCE [LARGE SCALE GENOMIC DNA]</scope>
    <source>
        <strain evidence="3 4">UTM-3</strain>
    </source>
</reference>
<dbReference type="SUPFAM" id="SSF82171">
    <property type="entry name" value="DPP6 N-terminal domain-like"/>
    <property type="match status" value="1"/>
</dbReference>
<dbReference type="Proteomes" id="UP000092651">
    <property type="component" value="Unassembled WGS sequence"/>
</dbReference>
<evidence type="ECO:0000256" key="1">
    <source>
        <dbReference type="ARBA" id="ARBA00022801"/>
    </source>
</evidence>
<evidence type="ECO:0000313" key="4">
    <source>
        <dbReference type="Proteomes" id="UP000092651"/>
    </source>
</evidence>
<dbReference type="SUPFAM" id="SSF53474">
    <property type="entry name" value="alpha/beta-Hydrolases"/>
    <property type="match status" value="1"/>
</dbReference>
<sequence length="810" mass="94551">MQGQQHDTLDAWYSKFSRLKNLTISSDQRWLAAKRTYYSATNNDTVIVIDTHHPKEEVQKFTVFAQPTFLNDNGIMGKDRMNRFTFLNLKSKKKIVYDNINMAFSLQESERYALLDNNSRMTLYSRNGDPIYSDTDIGSPYATDQSKKLFACKKESENFEVLDLSGNRPKKILSATDEIQDLILPLSGKYLFIFGKKQVHVYDCNLGYLKDLELPAFKDNRYKITEMSEAGTYLIESVSVEPRFNNNIVDVWYGNESDLKNRNRKINRRYWIWRSVKNLLEEIPTDKFPEFSAIGSERYLFAYHPTSGHNYVHWLPQYKIYLYDMLLKTYRFIGDFKGMEFGSPDIYFSPTKNGYFIGSEDGKSWSLFNLNSDRKKLINNKEGLHKPVFTSDGKSILFEGSDDIIKYDISKSTVQPLDISSDKKVRVLNYRERMTGENKNFYVRTVDAEKPLLCEIIDTLNGTTKLIEWLSPKKEKQYVLTKNKLDVKLADARSRKAIYVLEENTTMSPSIFKYSDTGDKELIYEPISKMETEIKKEIVDYTNSMGNKLRGVLYYPVSFRSDKKYPMIVHLYQIQSNAVNRYLMPEYEYYGFNVRTLLKRGYFVFLPDITYDSRGTGIAALDCVNTALDAISNHPNIEHKKIGLIGHSHGGYETNFIATHSDRFATYISGSGNSDLIRSYFSYNYNFNSPFYWQFENGQYEMKIPFSENKNLYLSNSPILNVEKVNAPILLWAGKKDENIAWDQVMEFYIGLRRTRKSVIALFYPSQGHGMSFKTEEIKDLTRRNLEWWDYFLKSKTDVDWIDKQIKEVL</sequence>
<evidence type="ECO:0000313" key="3">
    <source>
        <dbReference type="EMBL" id="OCA76372.1"/>
    </source>
</evidence>
<dbReference type="Gene3D" id="3.40.50.1820">
    <property type="entry name" value="alpha/beta hydrolase"/>
    <property type="match status" value="1"/>
</dbReference>
<dbReference type="InterPro" id="IPR029058">
    <property type="entry name" value="AB_hydrolase_fold"/>
</dbReference>
<dbReference type="EMBL" id="MAYH01000012">
    <property type="protein sequence ID" value="OCA76372.1"/>
    <property type="molecule type" value="Genomic_DNA"/>
</dbReference>
<dbReference type="GO" id="GO:0004252">
    <property type="term" value="F:serine-type endopeptidase activity"/>
    <property type="evidence" value="ECO:0007669"/>
    <property type="project" value="TreeGrafter"/>
</dbReference>
<keyword evidence="4" id="KW-1185">Reference proteome</keyword>
<dbReference type="GO" id="GO:0006508">
    <property type="term" value="P:proteolysis"/>
    <property type="evidence" value="ECO:0007669"/>
    <property type="project" value="InterPro"/>
</dbReference>
<dbReference type="InterPro" id="IPR001375">
    <property type="entry name" value="Peptidase_S9_cat"/>
</dbReference>
<keyword evidence="1" id="KW-0378">Hydrolase</keyword>
<comment type="caution">
    <text evidence="3">The sequence shown here is derived from an EMBL/GenBank/DDBJ whole genome shotgun (WGS) entry which is preliminary data.</text>
</comment>
<name>A0A1B8ZXQ7_9FLAO</name>
<proteinExistence type="predicted"/>
<feature type="domain" description="Peptidase S9 prolyl oligopeptidase catalytic" evidence="2">
    <location>
        <begin position="622"/>
        <end position="794"/>
    </location>
</feature>
<dbReference type="Pfam" id="PF00326">
    <property type="entry name" value="Peptidase_S9"/>
    <property type="match status" value="1"/>
</dbReference>
<dbReference type="PANTHER" id="PTHR42776:SF27">
    <property type="entry name" value="DIPEPTIDYL PEPTIDASE FAMILY MEMBER 6"/>
    <property type="match status" value="1"/>
</dbReference>
<gene>
    <name evidence="3" type="ORF">BBI01_06675</name>
</gene>
<dbReference type="AlphaFoldDB" id="A0A1B8ZXQ7"/>
<evidence type="ECO:0000259" key="2">
    <source>
        <dbReference type="Pfam" id="PF00326"/>
    </source>
</evidence>
<organism evidence="3 4">
    <name type="scientific">Chryseobacterium artocarpi</name>
    <dbReference type="NCBI Taxonomy" id="1414727"/>
    <lineage>
        <taxon>Bacteria</taxon>
        <taxon>Pseudomonadati</taxon>
        <taxon>Bacteroidota</taxon>
        <taxon>Flavobacteriia</taxon>
        <taxon>Flavobacteriales</taxon>
        <taxon>Weeksellaceae</taxon>
        <taxon>Chryseobacterium group</taxon>
        <taxon>Chryseobacterium</taxon>
    </lineage>
</organism>
<accession>A0A1B8ZXQ7</accession>
<dbReference type="PANTHER" id="PTHR42776">
    <property type="entry name" value="SERINE PEPTIDASE S9 FAMILY MEMBER"/>
    <property type="match status" value="1"/>
</dbReference>
<protein>
    <recommendedName>
        <fullName evidence="2">Peptidase S9 prolyl oligopeptidase catalytic domain-containing protein</fullName>
    </recommendedName>
</protein>